<dbReference type="EMBL" id="CP032683">
    <property type="protein sequence ID" value="AYK15593.1"/>
    <property type="molecule type" value="Genomic_DNA"/>
</dbReference>
<feature type="transmembrane region" description="Helical" evidence="2">
    <location>
        <begin position="12"/>
        <end position="37"/>
    </location>
</feature>
<evidence type="ECO:0000256" key="1">
    <source>
        <dbReference type="SAM" id="MobiDB-lite"/>
    </source>
</evidence>
<organism evidence="3 4">
    <name type="scientific">Methanosarcina flavescens</name>
    <dbReference type="NCBI Taxonomy" id="1715806"/>
    <lineage>
        <taxon>Archaea</taxon>
        <taxon>Methanobacteriati</taxon>
        <taxon>Methanobacteriota</taxon>
        <taxon>Stenosarchaea group</taxon>
        <taxon>Methanomicrobia</taxon>
        <taxon>Methanosarcinales</taxon>
        <taxon>Methanosarcinaceae</taxon>
        <taxon>Methanosarcina</taxon>
    </lineage>
</organism>
<protein>
    <submittedName>
        <fullName evidence="3">Uncharacterized protein</fullName>
    </submittedName>
</protein>
<accession>A0A660HTJ9</accession>
<keyword evidence="2" id="KW-1133">Transmembrane helix</keyword>
<keyword evidence="2" id="KW-0472">Membrane</keyword>
<evidence type="ECO:0000313" key="3">
    <source>
        <dbReference type="EMBL" id="AYK15593.1"/>
    </source>
</evidence>
<feature type="region of interest" description="Disordered" evidence="1">
    <location>
        <begin position="52"/>
        <end position="73"/>
    </location>
</feature>
<keyword evidence="4" id="KW-1185">Reference proteome</keyword>
<dbReference type="Proteomes" id="UP000053087">
    <property type="component" value="Chromosome"/>
</dbReference>
<proteinExistence type="predicted"/>
<dbReference type="AlphaFoldDB" id="A0A660HTJ9"/>
<evidence type="ECO:0000256" key="2">
    <source>
        <dbReference type="SAM" id="Phobius"/>
    </source>
</evidence>
<reference evidence="3 4" key="1">
    <citation type="journal article" date="2016" name="Int. J. Syst. Evol. Microbiol.">
        <title>Methanosarcina flavescens sp. nov., a methanogenic archaeon isolated from a full-scale anaerobic digester.</title>
        <authorList>
            <person name="Kern T."/>
            <person name="Fischer M.A."/>
            <person name="Deppenmeier U."/>
            <person name="Schmitz R.A."/>
            <person name="Rother M."/>
        </authorList>
    </citation>
    <scope>NUCLEOTIDE SEQUENCE [LARGE SCALE GENOMIC DNA]</scope>
    <source>
        <strain evidence="3 4">E03.2</strain>
    </source>
</reference>
<gene>
    <name evidence="3" type="ORF">AOB57_010690</name>
</gene>
<sequence>MQSLILKLDVFMINYVNIFEDTLCPTILLTIFLISLFKKLLETASLFKKGLSENPEQRRDRPAQRSQLNGFDRATPRFRVNGIGSIEFHRIV</sequence>
<evidence type="ECO:0000313" key="4">
    <source>
        <dbReference type="Proteomes" id="UP000053087"/>
    </source>
</evidence>
<dbReference type="KEGG" id="mfz:AOB57_010690"/>
<name>A0A660HTJ9_9EURY</name>
<keyword evidence="2" id="KW-0812">Transmembrane</keyword>